<protein>
    <submittedName>
        <fullName evidence="2">Uncharacterized protein</fullName>
    </submittedName>
</protein>
<accession>A0A1I5CIB6</accession>
<gene>
    <name evidence="2" type="ORF">SAMN05216250_15012</name>
</gene>
<evidence type="ECO:0000313" key="2">
    <source>
        <dbReference type="EMBL" id="SFN86602.1"/>
    </source>
</evidence>
<evidence type="ECO:0000256" key="1">
    <source>
        <dbReference type="SAM" id="Phobius"/>
    </source>
</evidence>
<keyword evidence="1" id="KW-0812">Transmembrane</keyword>
<name>A0A1I5CIB6_9BACE</name>
<organism evidence="2 3">
    <name type="scientific">Bacteroides xylanisolvens</name>
    <dbReference type="NCBI Taxonomy" id="371601"/>
    <lineage>
        <taxon>Bacteria</taxon>
        <taxon>Pseudomonadati</taxon>
        <taxon>Bacteroidota</taxon>
        <taxon>Bacteroidia</taxon>
        <taxon>Bacteroidales</taxon>
        <taxon>Bacteroidaceae</taxon>
        <taxon>Bacteroides</taxon>
    </lineage>
</organism>
<proteinExistence type="predicted"/>
<reference evidence="2 3" key="1">
    <citation type="submission" date="2016-10" db="EMBL/GenBank/DDBJ databases">
        <authorList>
            <person name="de Groot N.N."/>
        </authorList>
    </citation>
    <scope>NUCLEOTIDE SEQUENCE [LARGE SCALE GENOMIC DNA]</scope>
    <source>
        <strain evidence="2 3">NLAE-zl-C202</strain>
    </source>
</reference>
<keyword evidence="1" id="KW-0472">Membrane</keyword>
<evidence type="ECO:0000313" key="3">
    <source>
        <dbReference type="Proteomes" id="UP000183766"/>
    </source>
</evidence>
<keyword evidence="1" id="KW-1133">Transmembrane helix</keyword>
<dbReference type="AlphaFoldDB" id="A0A1I5CIB6"/>
<dbReference type="Proteomes" id="UP000183766">
    <property type="component" value="Unassembled WGS sequence"/>
</dbReference>
<dbReference type="EMBL" id="FOUM01000050">
    <property type="protein sequence ID" value="SFN86602.1"/>
    <property type="molecule type" value="Genomic_DNA"/>
</dbReference>
<sequence length="38" mass="4347">MSDYADSSSGYGAEIFAVILVIGFVLYAIIERWRYKNK</sequence>
<feature type="transmembrane region" description="Helical" evidence="1">
    <location>
        <begin position="12"/>
        <end position="30"/>
    </location>
</feature>